<sequence>MARSCICFTVITILSMFSLVVCKPFLGDLLARAIASSSSPDDPQSHISDFRNMTKMDTKAEKLQNVAANGGSSSNETVESLSDVELPETRPPSFIMSLPASSLWQSWNRTKILSRIVDDIVKPVHERISLVFQTLVARTGPKDSAGDMAHGNSKLEDLEKLLANSTDDNDSEELVAELDLLHPESEPTLIDPSMNGSTLLGQFQVRRNILRRRVAKALSSITGLLILAANSRRESKPRTRRSLESSTESEALLGDRPDFLDVPNEIDTDSDDDPKVTALLETEDKLDQPASEVTPRRNFETVGIFILEVFGSIAGFSWGIFKQVQSLFG</sequence>
<keyword evidence="2" id="KW-0732">Signal</keyword>
<dbReference type="Proteomes" id="UP000075880">
    <property type="component" value="Unassembled WGS sequence"/>
</dbReference>
<feature type="chain" id="PRO_5042470280" description="Transmembrane protein" evidence="2">
    <location>
        <begin position="23"/>
        <end position="329"/>
    </location>
</feature>
<evidence type="ECO:0000256" key="2">
    <source>
        <dbReference type="SAM" id="SignalP"/>
    </source>
</evidence>
<keyword evidence="4" id="KW-1185">Reference proteome</keyword>
<dbReference type="EnsemblMetazoa" id="ENSAATROPT002090">
    <property type="protein sequence ID" value="ENSAATROPP002006"/>
    <property type="gene ID" value="ENSAATROPG001636"/>
</dbReference>
<accession>A0AAG5CT58</accession>
<dbReference type="AlphaFoldDB" id="A0AAG5CT58"/>
<feature type="signal peptide" evidence="2">
    <location>
        <begin position="1"/>
        <end position="22"/>
    </location>
</feature>
<reference evidence="3" key="1">
    <citation type="submission" date="2024-04" db="UniProtKB">
        <authorList>
            <consortium name="EnsemblMetazoa"/>
        </authorList>
    </citation>
    <scope>IDENTIFICATION</scope>
    <source>
        <strain evidence="3">EBRO</strain>
    </source>
</reference>
<evidence type="ECO:0008006" key="5">
    <source>
        <dbReference type="Google" id="ProtNLM"/>
    </source>
</evidence>
<proteinExistence type="predicted"/>
<organism evidence="3 4">
    <name type="scientific">Anopheles atroparvus</name>
    <name type="common">European mosquito</name>
    <dbReference type="NCBI Taxonomy" id="41427"/>
    <lineage>
        <taxon>Eukaryota</taxon>
        <taxon>Metazoa</taxon>
        <taxon>Ecdysozoa</taxon>
        <taxon>Arthropoda</taxon>
        <taxon>Hexapoda</taxon>
        <taxon>Insecta</taxon>
        <taxon>Pterygota</taxon>
        <taxon>Neoptera</taxon>
        <taxon>Endopterygota</taxon>
        <taxon>Diptera</taxon>
        <taxon>Nematocera</taxon>
        <taxon>Culicoidea</taxon>
        <taxon>Culicidae</taxon>
        <taxon>Anophelinae</taxon>
        <taxon>Anopheles</taxon>
    </lineage>
</organism>
<evidence type="ECO:0000256" key="1">
    <source>
        <dbReference type="SAM" id="MobiDB-lite"/>
    </source>
</evidence>
<feature type="region of interest" description="Disordered" evidence="1">
    <location>
        <begin position="236"/>
        <end position="274"/>
    </location>
</feature>
<protein>
    <recommendedName>
        <fullName evidence="5">Transmembrane protein</fullName>
    </recommendedName>
</protein>
<evidence type="ECO:0000313" key="3">
    <source>
        <dbReference type="EnsemblMetazoa" id="ENSAATROPP002006"/>
    </source>
</evidence>
<name>A0AAG5CT58_ANOAO</name>
<evidence type="ECO:0000313" key="4">
    <source>
        <dbReference type="Proteomes" id="UP000075880"/>
    </source>
</evidence>